<feature type="transmembrane region" description="Helical" evidence="7">
    <location>
        <begin position="121"/>
        <end position="148"/>
    </location>
</feature>
<dbReference type="InterPro" id="IPR037294">
    <property type="entry name" value="ABC_BtuC-like"/>
</dbReference>
<comment type="caution">
    <text evidence="8">The sequence shown here is derived from an EMBL/GenBank/DDBJ whole genome shotgun (WGS) entry which is preliminary data.</text>
</comment>
<dbReference type="GO" id="GO:0043190">
    <property type="term" value="C:ATP-binding cassette (ABC) transporter complex"/>
    <property type="evidence" value="ECO:0007669"/>
    <property type="project" value="InterPro"/>
</dbReference>
<evidence type="ECO:0000256" key="3">
    <source>
        <dbReference type="ARBA" id="ARBA00022692"/>
    </source>
</evidence>
<feature type="transmembrane region" description="Helical" evidence="7">
    <location>
        <begin position="219"/>
        <end position="242"/>
    </location>
</feature>
<evidence type="ECO:0000313" key="9">
    <source>
        <dbReference type="Proteomes" id="UP000717364"/>
    </source>
</evidence>
<gene>
    <name evidence="8" type="ORF">IXB50_05205</name>
</gene>
<name>A0A947GGA6_9CYAN</name>
<feature type="transmembrane region" description="Helical" evidence="7">
    <location>
        <begin position="48"/>
        <end position="70"/>
    </location>
</feature>
<keyword evidence="4 7" id="KW-1133">Transmembrane helix</keyword>
<protein>
    <submittedName>
        <fullName evidence="8">Metal ABC transporter permease</fullName>
    </submittedName>
</protein>
<evidence type="ECO:0000256" key="6">
    <source>
        <dbReference type="RuleBase" id="RU003943"/>
    </source>
</evidence>
<comment type="subcellular location">
    <subcellularLocation>
        <location evidence="6">Cell membrane</location>
        <topology evidence="6">Multi-pass membrane protein</topology>
    </subcellularLocation>
    <subcellularLocation>
        <location evidence="1">Membrane</location>
        <topology evidence="1">Multi-pass membrane protein</topology>
    </subcellularLocation>
</comment>
<dbReference type="SUPFAM" id="SSF81345">
    <property type="entry name" value="ABC transporter involved in vitamin B12 uptake, BtuC"/>
    <property type="match status" value="1"/>
</dbReference>
<evidence type="ECO:0000256" key="2">
    <source>
        <dbReference type="ARBA" id="ARBA00008034"/>
    </source>
</evidence>
<proteinExistence type="inferred from homology"/>
<evidence type="ECO:0000256" key="5">
    <source>
        <dbReference type="ARBA" id="ARBA00023136"/>
    </source>
</evidence>
<dbReference type="CDD" id="cd06550">
    <property type="entry name" value="TM_ABC_iron-siderophores_like"/>
    <property type="match status" value="1"/>
</dbReference>
<dbReference type="GO" id="GO:0055085">
    <property type="term" value="P:transmembrane transport"/>
    <property type="evidence" value="ECO:0007669"/>
    <property type="project" value="InterPro"/>
</dbReference>
<dbReference type="PANTHER" id="PTHR30477:SF13">
    <property type="entry name" value="IRON TRANSPORT SYSTEM MEMBRANE PROTEIN HI_0360-RELATED"/>
    <property type="match status" value="1"/>
</dbReference>
<dbReference type="PANTHER" id="PTHR30477">
    <property type="entry name" value="ABC-TRANSPORTER METAL-BINDING PROTEIN"/>
    <property type="match status" value="1"/>
</dbReference>
<feature type="transmembrane region" description="Helical" evidence="7">
    <location>
        <begin position="249"/>
        <end position="267"/>
    </location>
</feature>
<dbReference type="EMBL" id="JADOES010000007">
    <property type="protein sequence ID" value="MBT9314815.1"/>
    <property type="molecule type" value="Genomic_DNA"/>
</dbReference>
<dbReference type="AlphaFoldDB" id="A0A947GGA6"/>
<organism evidence="8 9">
    <name type="scientific">Leptothoe spongobia TAU-MAC 1115</name>
    <dbReference type="NCBI Taxonomy" id="1967444"/>
    <lineage>
        <taxon>Bacteria</taxon>
        <taxon>Bacillati</taxon>
        <taxon>Cyanobacteriota</taxon>
        <taxon>Cyanophyceae</taxon>
        <taxon>Nodosilineales</taxon>
        <taxon>Cymatolegaceae</taxon>
        <taxon>Leptothoe</taxon>
        <taxon>Leptothoe spongobia</taxon>
    </lineage>
</organism>
<evidence type="ECO:0000256" key="7">
    <source>
        <dbReference type="SAM" id="Phobius"/>
    </source>
</evidence>
<keyword evidence="6" id="KW-0813">Transport</keyword>
<dbReference type="RefSeq" id="WP_215607890.1">
    <property type="nucleotide sequence ID" value="NZ_JADOES010000007.1"/>
</dbReference>
<evidence type="ECO:0000256" key="4">
    <source>
        <dbReference type="ARBA" id="ARBA00022989"/>
    </source>
</evidence>
<evidence type="ECO:0000256" key="1">
    <source>
        <dbReference type="ARBA" id="ARBA00004141"/>
    </source>
</evidence>
<dbReference type="Proteomes" id="UP000717364">
    <property type="component" value="Unassembled WGS sequence"/>
</dbReference>
<feature type="transmembrane region" description="Helical" evidence="7">
    <location>
        <begin position="12"/>
        <end position="36"/>
    </location>
</feature>
<accession>A0A947GGA6</accession>
<dbReference type="InterPro" id="IPR001626">
    <property type="entry name" value="ABC_TroCD"/>
</dbReference>
<sequence>MDWLLDPLNYDFMRQALMAGVLIGVLCPVVGTFLIVQQMALLGDVVAHAVLPGLAIANFLQIPLLLGAFISGMISTFVTTWIQTQSKVKIDTAMAITFSSFFALGITLLTTLKSRLDLEELLFGDILGITVADVWQVGLITVAILIAVKFFYKELLFFTFDRLGAEASGLPVNAINLGLMTVITLAIVAGMKTVGVILVMALMISPAAAASLLTTELHWMMMIGSGLGVLSSLIGMYMSYFLNIPSGPAITLTLFVCFLLALLFSPSQGVLTSHFSMAKGQNSLD</sequence>
<evidence type="ECO:0000313" key="8">
    <source>
        <dbReference type="EMBL" id="MBT9314815.1"/>
    </source>
</evidence>
<reference evidence="8" key="2">
    <citation type="journal article" date="2021" name="Mar. Drugs">
        <title>Genome Reduction and Secondary Metabolism of the Marine Sponge-Associated Cyanobacterium Leptothoe.</title>
        <authorList>
            <person name="Konstantinou D."/>
            <person name="Popin R.V."/>
            <person name="Fewer D.P."/>
            <person name="Sivonen K."/>
            <person name="Gkelis S."/>
        </authorList>
    </citation>
    <scope>NUCLEOTIDE SEQUENCE</scope>
    <source>
        <strain evidence="8">TAU-MAC 1115</strain>
    </source>
</reference>
<reference evidence="8" key="1">
    <citation type="submission" date="2020-11" db="EMBL/GenBank/DDBJ databases">
        <authorList>
            <person name="Konstantinou D."/>
            <person name="Gkelis S."/>
            <person name="Popin R."/>
            <person name="Fewer D."/>
            <person name="Sivonen K."/>
        </authorList>
    </citation>
    <scope>NUCLEOTIDE SEQUENCE</scope>
    <source>
        <strain evidence="8">TAU-MAC 1115</strain>
    </source>
</reference>
<keyword evidence="3 6" id="KW-0812">Transmembrane</keyword>
<keyword evidence="9" id="KW-1185">Reference proteome</keyword>
<dbReference type="GO" id="GO:0010043">
    <property type="term" value="P:response to zinc ion"/>
    <property type="evidence" value="ECO:0007669"/>
    <property type="project" value="TreeGrafter"/>
</dbReference>
<keyword evidence="5 7" id="KW-0472">Membrane</keyword>
<feature type="transmembrane region" description="Helical" evidence="7">
    <location>
        <begin position="90"/>
        <end position="109"/>
    </location>
</feature>
<dbReference type="FunFam" id="1.10.3470.10:FF:000003">
    <property type="entry name" value="Iron ABC transporter permease SitD"/>
    <property type="match status" value="1"/>
</dbReference>
<comment type="similarity">
    <text evidence="2 6">Belongs to the ABC-3 integral membrane protein family.</text>
</comment>
<dbReference type="Gene3D" id="1.10.3470.10">
    <property type="entry name" value="ABC transporter involved in vitamin B12 uptake, BtuC"/>
    <property type="match status" value="1"/>
</dbReference>
<dbReference type="Pfam" id="PF00950">
    <property type="entry name" value="ABC-3"/>
    <property type="match status" value="1"/>
</dbReference>
<dbReference type="GO" id="GO:0071281">
    <property type="term" value="P:cellular response to iron ion"/>
    <property type="evidence" value="ECO:0007669"/>
    <property type="project" value="UniProtKB-ARBA"/>
</dbReference>